<dbReference type="AlphaFoldDB" id="A0A6J4R9D7"/>
<feature type="compositionally biased region" description="Basic residues" evidence="1">
    <location>
        <begin position="21"/>
        <end position="46"/>
    </location>
</feature>
<proteinExistence type="predicted"/>
<name>A0A6J4R9D7_9ACTN</name>
<feature type="region of interest" description="Disordered" evidence="1">
    <location>
        <begin position="1"/>
        <end position="46"/>
    </location>
</feature>
<gene>
    <name evidence="2" type="ORF">AVDCRST_MAG65-470</name>
</gene>
<dbReference type="EMBL" id="CADCVL010000077">
    <property type="protein sequence ID" value="CAA9467838.1"/>
    <property type="molecule type" value="Genomic_DNA"/>
</dbReference>
<feature type="non-terminal residue" evidence="2">
    <location>
        <position position="46"/>
    </location>
</feature>
<accession>A0A6J4R9D7</accession>
<feature type="non-terminal residue" evidence="2">
    <location>
        <position position="1"/>
    </location>
</feature>
<evidence type="ECO:0000256" key="1">
    <source>
        <dbReference type="SAM" id="MobiDB-lite"/>
    </source>
</evidence>
<feature type="compositionally biased region" description="Basic and acidic residues" evidence="1">
    <location>
        <begin position="1"/>
        <end position="20"/>
    </location>
</feature>
<sequence>VPDLARRGHGPGDRPADPAPRRRRHRPGRRHRRPRRPRLPPPRRHP</sequence>
<protein>
    <submittedName>
        <fullName evidence="2">Uncharacterized protein</fullName>
    </submittedName>
</protein>
<evidence type="ECO:0000313" key="2">
    <source>
        <dbReference type="EMBL" id="CAA9467838.1"/>
    </source>
</evidence>
<organism evidence="2">
    <name type="scientific">uncultured Solirubrobacteraceae bacterium</name>
    <dbReference type="NCBI Taxonomy" id="1162706"/>
    <lineage>
        <taxon>Bacteria</taxon>
        <taxon>Bacillati</taxon>
        <taxon>Actinomycetota</taxon>
        <taxon>Thermoleophilia</taxon>
        <taxon>Solirubrobacterales</taxon>
        <taxon>Solirubrobacteraceae</taxon>
        <taxon>environmental samples</taxon>
    </lineage>
</organism>
<reference evidence="2" key="1">
    <citation type="submission" date="2020-02" db="EMBL/GenBank/DDBJ databases">
        <authorList>
            <person name="Meier V. D."/>
        </authorList>
    </citation>
    <scope>NUCLEOTIDE SEQUENCE</scope>
    <source>
        <strain evidence="2">AVDCRST_MAG65</strain>
    </source>
</reference>